<dbReference type="Gene3D" id="3.40.30.10">
    <property type="entry name" value="Glutaredoxin"/>
    <property type="match status" value="1"/>
</dbReference>
<evidence type="ECO:0000313" key="11">
    <source>
        <dbReference type="EMBL" id="QSL65053.1"/>
    </source>
</evidence>
<feature type="signal peptide" evidence="10">
    <location>
        <begin position="1"/>
        <end position="20"/>
    </location>
</feature>
<dbReference type="PANTHER" id="PTHR12692:SF0">
    <property type="entry name" value="GH11935P"/>
    <property type="match status" value="1"/>
</dbReference>
<evidence type="ECO:0000256" key="6">
    <source>
        <dbReference type="ARBA" id="ARBA00022824"/>
    </source>
</evidence>
<evidence type="ECO:0000256" key="7">
    <source>
        <dbReference type="ARBA" id="ARBA00022989"/>
    </source>
</evidence>
<dbReference type="GO" id="GO:0008250">
    <property type="term" value="C:oligosaccharyltransferase complex"/>
    <property type="evidence" value="ECO:0007669"/>
    <property type="project" value="TreeGrafter"/>
</dbReference>
<feature type="transmembrane region" description="Helical" evidence="9">
    <location>
        <begin position="178"/>
        <end position="203"/>
    </location>
</feature>
<keyword evidence="5 10" id="KW-0732">Signal</keyword>
<keyword evidence="12" id="KW-1185">Reference proteome</keyword>
<sequence>MIITLQKLYLILSFFSYVFSTQDLVLDFLERAESNSGLIQLDSPSIYSIITKPRNYSIVVMFTTNNIQYDCHVCRKLYPSFKLIAKSRHKTHPKSKSLFFGVIEYLENEYIFSQLQLTNIPTIILYPATIGPASSRNNKPVILNIRDGDISSEWLAQAISQKINEPIHIVYFLNYGKIAFYAFIAFLSVFFFKITHSFIFYVISKKELWLIFSLASIIIFNSGYMLVKIRKSPFTGQNNDSPIYISQSSSTQYGIESHIIIVTYLTLIFTVILLAVFAPKVSNKRKQTTLIILLIILQFIIFSFLIHIFRLKNRGYPFKLLLL</sequence>
<comment type="similarity">
    <text evidence="3">Belongs to the OST3/OST6 family.</text>
</comment>
<evidence type="ECO:0000256" key="4">
    <source>
        <dbReference type="ARBA" id="ARBA00022692"/>
    </source>
</evidence>
<evidence type="ECO:0000256" key="10">
    <source>
        <dbReference type="SAM" id="SignalP"/>
    </source>
</evidence>
<feature type="transmembrane region" description="Helical" evidence="9">
    <location>
        <begin position="290"/>
        <end position="309"/>
    </location>
</feature>
<feature type="transmembrane region" description="Helical" evidence="9">
    <location>
        <begin position="209"/>
        <end position="227"/>
    </location>
</feature>
<accession>A0A899FWP2</accession>
<evidence type="ECO:0000313" key="12">
    <source>
        <dbReference type="Proteomes" id="UP000663699"/>
    </source>
</evidence>
<dbReference type="InterPro" id="IPR021149">
    <property type="entry name" value="OligosaccharylTrfase_OST3/OST6"/>
</dbReference>
<feature type="transmembrane region" description="Helical" evidence="9">
    <location>
        <begin position="259"/>
        <end position="278"/>
    </location>
</feature>
<feature type="chain" id="PRO_5034371661" description="Thioredoxin domain-containing protein" evidence="10">
    <location>
        <begin position="21"/>
        <end position="323"/>
    </location>
</feature>
<comment type="subcellular location">
    <subcellularLocation>
        <location evidence="2">Endoplasmic reticulum membrane</location>
        <topology evidence="2">Multi-pass membrane protein</topology>
    </subcellularLocation>
</comment>
<dbReference type="AlphaFoldDB" id="A0A899FWP2"/>
<protein>
    <recommendedName>
        <fullName evidence="13">Thioredoxin domain-containing protein</fullName>
    </recommendedName>
</protein>
<evidence type="ECO:0000256" key="8">
    <source>
        <dbReference type="ARBA" id="ARBA00023136"/>
    </source>
</evidence>
<evidence type="ECO:0000256" key="9">
    <source>
        <dbReference type="SAM" id="Phobius"/>
    </source>
</evidence>
<keyword evidence="7 9" id="KW-1133">Transmembrane helix</keyword>
<evidence type="ECO:0000256" key="5">
    <source>
        <dbReference type="ARBA" id="ARBA00022729"/>
    </source>
</evidence>
<keyword evidence="6" id="KW-0256">Endoplasmic reticulum</keyword>
<comment type="function">
    <text evidence="1">Subunit of the oligosaccharyl transferase (OST) complex that catalyzes the initial transfer of a defined glycan (Glc(3)Man(9)GlcNAc(2) in eukaryotes) from the lipid carrier dolichol-pyrophosphate to an asparagine residue within an Asn-X-Ser/Thr consensus motif in nascent polypeptide chains, the first step in protein N-glycosylation. N-glycosylation occurs cotranslationally and the complex associates with the Sec61 complex at the channel-forming translocon complex that mediates protein translocation across the endoplasmic reticulum (ER). All subunits are required for a maximal enzyme activity.</text>
</comment>
<dbReference type="OrthoDB" id="67566at2759"/>
<name>A0A899FWP2_9ASCO</name>
<evidence type="ECO:0000256" key="1">
    <source>
        <dbReference type="ARBA" id="ARBA00002791"/>
    </source>
</evidence>
<dbReference type="InterPro" id="IPR036249">
    <property type="entry name" value="Thioredoxin-like_sf"/>
</dbReference>
<reference evidence="11" key="1">
    <citation type="submission" date="2020-06" db="EMBL/GenBank/DDBJ databases">
        <title>Genomes of multiple members of Pneumocystis genus reveal paths to human pathogen Pneumocystis jirovecii.</title>
        <authorList>
            <person name="Cisse O.H."/>
            <person name="Ma L."/>
            <person name="Dekker J."/>
            <person name="Khil P."/>
            <person name="Jo J."/>
            <person name="Brenchley J."/>
            <person name="Blair R."/>
            <person name="Pahar B."/>
            <person name="Chabe M."/>
            <person name="Van Rompay K.A."/>
            <person name="Keesler R."/>
            <person name="Sukura A."/>
            <person name="Hirsch V."/>
            <person name="Kutty G."/>
            <person name="Liu Y."/>
            <person name="Peng L."/>
            <person name="Chen J."/>
            <person name="Song J."/>
            <person name="Weissenbacher-Lang C."/>
            <person name="Xu J."/>
            <person name="Upham N.S."/>
            <person name="Stajich J.E."/>
            <person name="Cuomo C.A."/>
            <person name="Cushion M.T."/>
            <person name="Kovacs J.A."/>
        </authorList>
    </citation>
    <scope>NUCLEOTIDE SEQUENCE</scope>
    <source>
        <strain evidence="11">2A</strain>
    </source>
</reference>
<dbReference type="EMBL" id="CP054536">
    <property type="protein sequence ID" value="QSL65053.1"/>
    <property type="molecule type" value="Genomic_DNA"/>
</dbReference>
<dbReference type="SUPFAM" id="SSF52833">
    <property type="entry name" value="Thioredoxin-like"/>
    <property type="match status" value="1"/>
</dbReference>
<dbReference type="Pfam" id="PF04756">
    <property type="entry name" value="OST3_OST6"/>
    <property type="match status" value="1"/>
</dbReference>
<dbReference type="PANTHER" id="PTHR12692">
    <property type="entry name" value="DOLICHYL-DIPHOSPHOOLIGOSACCHARIDE--PROTEIN GLYCOSYLTRANSFERASE-RELATED"/>
    <property type="match status" value="1"/>
</dbReference>
<keyword evidence="4 9" id="KW-0812">Transmembrane</keyword>
<organism evidence="11 12">
    <name type="scientific">Pneumocystis wakefieldiae</name>
    <dbReference type="NCBI Taxonomy" id="38082"/>
    <lineage>
        <taxon>Eukaryota</taxon>
        <taxon>Fungi</taxon>
        <taxon>Dikarya</taxon>
        <taxon>Ascomycota</taxon>
        <taxon>Taphrinomycotina</taxon>
        <taxon>Pneumocystomycetes</taxon>
        <taxon>Pneumocystaceae</taxon>
        <taxon>Pneumocystis</taxon>
    </lineage>
</organism>
<evidence type="ECO:0000256" key="2">
    <source>
        <dbReference type="ARBA" id="ARBA00004477"/>
    </source>
</evidence>
<dbReference type="Proteomes" id="UP000663699">
    <property type="component" value="Chromosome 5"/>
</dbReference>
<keyword evidence="8 9" id="KW-0472">Membrane</keyword>
<evidence type="ECO:0000256" key="3">
    <source>
        <dbReference type="ARBA" id="ARBA00009561"/>
    </source>
</evidence>
<gene>
    <name evidence="11" type="ORF">MERGE_002358</name>
</gene>
<dbReference type="GO" id="GO:0018279">
    <property type="term" value="P:protein N-linked glycosylation via asparagine"/>
    <property type="evidence" value="ECO:0007669"/>
    <property type="project" value="TreeGrafter"/>
</dbReference>
<proteinExistence type="inferred from homology"/>
<evidence type="ECO:0008006" key="13">
    <source>
        <dbReference type="Google" id="ProtNLM"/>
    </source>
</evidence>